<gene>
    <name evidence="2" type="ordered locus">Sca_2246</name>
</gene>
<keyword evidence="3" id="KW-1185">Reference proteome</keyword>
<keyword evidence="1" id="KW-1133">Transmembrane helix</keyword>
<dbReference type="HOGENOM" id="CLU_3012099_0_0_9"/>
<evidence type="ECO:0000313" key="2">
    <source>
        <dbReference type="EMBL" id="CAL29149.1"/>
    </source>
</evidence>
<name>B9DJA1_STACT</name>
<dbReference type="Proteomes" id="UP000000444">
    <property type="component" value="Chromosome"/>
</dbReference>
<proteinExistence type="predicted"/>
<feature type="transmembrane region" description="Helical" evidence="1">
    <location>
        <begin position="23"/>
        <end position="43"/>
    </location>
</feature>
<sequence>MASLIFYVLITLASFKNVLNMPLLILVLIFITGFASYTGFVLIDEMEKSKKKTENE</sequence>
<evidence type="ECO:0000256" key="1">
    <source>
        <dbReference type="SAM" id="Phobius"/>
    </source>
</evidence>
<dbReference type="EMBL" id="AM295250">
    <property type="protein sequence ID" value="CAL29149.1"/>
    <property type="molecule type" value="Genomic_DNA"/>
</dbReference>
<protein>
    <submittedName>
        <fullName evidence="2">Uncharacterized protein</fullName>
    </submittedName>
</protein>
<organism evidence="2 3">
    <name type="scientific">Staphylococcus carnosus (strain TM300)</name>
    <dbReference type="NCBI Taxonomy" id="396513"/>
    <lineage>
        <taxon>Bacteria</taxon>
        <taxon>Bacillati</taxon>
        <taxon>Bacillota</taxon>
        <taxon>Bacilli</taxon>
        <taxon>Bacillales</taxon>
        <taxon>Staphylococcaceae</taxon>
        <taxon>Staphylococcus</taxon>
    </lineage>
</organism>
<evidence type="ECO:0000313" key="3">
    <source>
        <dbReference type="Proteomes" id="UP000000444"/>
    </source>
</evidence>
<accession>B9DJA1</accession>
<reference evidence="2 3" key="1">
    <citation type="journal article" date="2009" name="Appl. Environ. Microbiol.">
        <title>Genome analysis of the meat starter culture bacterium Staphylococcus carnosus TM300.</title>
        <authorList>
            <person name="Rosenstein R."/>
            <person name="Nerz C."/>
            <person name="Biswas L."/>
            <person name="Resch A."/>
            <person name="Raddatz G."/>
            <person name="Schuster S.C."/>
            <person name="Goetz F."/>
        </authorList>
    </citation>
    <scope>NUCLEOTIDE SEQUENCE [LARGE SCALE GENOMIC DNA]</scope>
    <source>
        <strain evidence="2 3">TM300</strain>
    </source>
</reference>
<keyword evidence="1" id="KW-0812">Transmembrane</keyword>
<dbReference type="AlphaFoldDB" id="B9DJA1"/>
<keyword evidence="1" id="KW-0472">Membrane</keyword>
<dbReference type="KEGG" id="sca:SCA_2246"/>